<dbReference type="Proteomes" id="UP000592780">
    <property type="component" value="Unassembled WGS sequence"/>
</dbReference>
<evidence type="ECO:0000313" key="2">
    <source>
        <dbReference type="EMBL" id="MBB5429095.1"/>
    </source>
</evidence>
<proteinExistence type="predicted"/>
<accession>A0A7W8QF36</accession>
<name>A0A7W8QF36_PARAM</name>
<reference evidence="2 3" key="1">
    <citation type="submission" date="2020-08" db="EMBL/GenBank/DDBJ databases">
        <title>Genomic Encyclopedia of Type Strains, Phase IV (KMG-V): Genome sequencing to study the core and pangenomes of soil and plant-associated prokaryotes.</title>
        <authorList>
            <person name="Whitman W."/>
        </authorList>
    </citation>
    <scope>NUCLEOTIDE SEQUENCE [LARGE SCALE GENOMIC DNA]</scope>
    <source>
        <strain evidence="2 3">JPY158</strain>
    </source>
</reference>
<feature type="region of interest" description="Disordered" evidence="1">
    <location>
        <begin position="1"/>
        <end position="30"/>
    </location>
</feature>
<dbReference type="AlphaFoldDB" id="A0A7W8QF36"/>
<keyword evidence="3" id="KW-1185">Reference proteome</keyword>
<dbReference type="EMBL" id="JACHDD010000019">
    <property type="protein sequence ID" value="MBB5429095.1"/>
    <property type="molecule type" value="Genomic_DNA"/>
</dbReference>
<sequence>MCASFEPHADNDNEGDVMPNGETAGTMEWI</sequence>
<gene>
    <name evidence="2" type="ORF">HDG40_007290</name>
</gene>
<evidence type="ECO:0000256" key="1">
    <source>
        <dbReference type="SAM" id="MobiDB-lite"/>
    </source>
</evidence>
<evidence type="ECO:0000313" key="3">
    <source>
        <dbReference type="Proteomes" id="UP000592780"/>
    </source>
</evidence>
<organism evidence="2 3">
    <name type="scientific">Paraburkholderia atlantica</name>
    <dbReference type="NCBI Taxonomy" id="2654982"/>
    <lineage>
        <taxon>Bacteria</taxon>
        <taxon>Pseudomonadati</taxon>
        <taxon>Pseudomonadota</taxon>
        <taxon>Betaproteobacteria</taxon>
        <taxon>Burkholderiales</taxon>
        <taxon>Burkholderiaceae</taxon>
        <taxon>Paraburkholderia</taxon>
    </lineage>
</organism>
<protein>
    <submittedName>
        <fullName evidence="2">Uncharacterized protein</fullName>
    </submittedName>
</protein>
<comment type="caution">
    <text evidence="2">The sequence shown here is derived from an EMBL/GenBank/DDBJ whole genome shotgun (WGS) entry which is preliminary data.</text>
</comment>